<evidence type="ECO:0000256" key="3">
    <source>
        <dbReference type="ARBA" id="ARBA00023015"/>
    </source>
</evidence>
<comment type="caution">
    <text evidence="8">The sequence shown here is derived from an EMBL/GenBank/DDBJ whole genome shotgun (WGS) entry which is preliminary data.</text>
</comment>
<accession>A0AAV9PDK2</accession>
<dbReference type="Proteomes" id="UP001337655">
    <property type="component" value="Unassembled WGS sequence"/>
</dbReference>
<sequence>MSVSSGTKRVKSGCITCRIRRVKCDEEKPACRRCISTGRTCDGYSTLPFSRRDLQTASLLGSRQSSACGEDYRPVGPLPRLVTDPAFSGLLEKRYFQFFRQRTVASTNAIVSCRFWDRIVLQACHTEPAVKHAVLALSSLHSVRTLASDGNSHIQHRQYADTQHQKALKEARAFIASAGSEDIDRVLVTCIIFIIFESVRGEYCAASTHMDSGRAIIADNLQRLKHTSRRRDLLEIESAFARLDLPATCFSDRTSPYRYGLQDFLNTKPALEPECFQDINEAQNSMIDLMRWLMILGNHIERAVRRNDVQAIARYSAEKTRCTVTIKQWHWHFEVLASESDLSSSLTVINLRLWYAFAQLAIQAYGHGPQKQHDGLLHHGKEILRYGEQLAKSLAQSEVAAQPSSFSFDFGYIIPVYAAATVCRDPLLRRRAISILHTYPRQEGVWESTAAAAVAARWVMVEEAGLVVTCADDVPEHRRIRYISTKVNIDGKSAWINLAPRPPGVPVDVTATWWPGCSTADELLKQNTLN</sequence>
<dbReference type="Pfam" id="PF00172">
    <property type="entry name" value="Zn_clus"/>
    <property type="match status" value="1"/>
</dbReference>
<keyword evidence="9" id="KW-1185">Reference proteome</keyword>
<name>A0AAV9PDK2_9PEZI</name>
<proteinExistence type="predicted"/>
<gene>
    <name evidence="8" type="ORF">LTR77_004342</name>
</gene>
<dbReference type="GO" id="GO:0003677">
    <property type="term" value="F:DNA binding"/>
    <property type="evidence" value="ECO:0007669"/>
    <property type="project" value="UniProtKB-KW"/>
</dbReference>
<dbReference type="InterPro" id="IPR052360">
    <property type="entry name" value="Transcr_Regulatory_Proteins"/>
</dbReference>
<dbReference type="Pfam" id="PF11951">
    <property type="entry name" value="Fungal_trans_2"/>
    <property type="match status" value="1"/>
</dbReference>
<protein>
    <recommendedName>
        <fullName evidence="7">Zn(2)-C6 fungal-type domain-containing protein</fullName>
    </recommendedName>
</protein>
<dbReference type="RefSeq" id="XP_064660226.1">
    <property type="nucleotide sequence ID" value="XM_064801596.1"/>
</dbReference>
<evidence type="ECO:0000256" key="6">
    <source>
        <dbReference type="ARBA" id="ARBA00023242"/>
    </source>
</evidence>
<evidence type="ECO:0000313" key="8">
    <source>
        <dbReference type="EMBL" id="KAK5171198.1"/>
    </source>
</evidence>
<dbReference type="CDD" id="cd00067">
    <property type="entry name" value="GAL4"/>
    <property type="match status" value="1"/>
</dbReference>
<keyword evidence="3" id="KW-0805">Transcription regulation</keyword>
<keyword evidence="1" id="KW-0479">Metal-binding</keyword>
<dbReference type="AlphaFoldDB" id="A0AAV9PDK2"/>
<dbReference type="PANTHER" id="PTHR36206:SF12">
    <property type="entry name" value="ASPERCRYPTIN BIOSYNTHESIS CLUSTER-SPECIFIC TRANSCRIPTION REGULATOR ATNN-RELATED"/>
    <property type="match status" value="1"/>
</dbReference>
<dbReference type="PROSITE" id="PS00463">
    <property type="entry name" value="ZN2_CY6_FUNGAL_1"/>
    <property type="match status" value="1"/>
</dbReference>
<dbReference type="EMBL" id="JAVRRT010000006">
    <property type="protein sequence ID" value="KAK5171198.1"/>
    <property type="molecule type" value="Genomic_DNA"/>
</dbReference>
<evidence type="ECO:0000256" key="4">
    <source>
        <dbReference type="ARBA" id="ARBA00023125"/>
    </source>
</evidence>
<organism evidence="8 9">
    <name type="scientific">Saxophila tyrrhenica</name>
    <dbReference type="NCBI Taxonomy" id="1690608"/>
    <lineage>
        <taxon>Eukaryota</taxon>
        <taxon>Fungi</taxon>
        <taxon>Dikarya</taxon>
        <taxon>Ascomycota</taxon>
        <taxon>Pezizomycotina</taxon>
        <taxon>Dothideomycetes</taxon>
        <taxon>Dothideomycetidae</taxon>
        <taxon>Mycosphaerellales</taxon>
        <taxon>Extremaceae</taxon>
        <taxon>Saxophila</taxon>
    </lineage>
</organism>
<evidence type="ECO:0000256" key="5">
    <source>
        <dbReference type="ARBA" id="ARBA00023163"/>
    </source>
</evidence>
<dbReference type="PANTHER" id="PTHR36206">
    <property type="entry name" value="ASPERCRYPTIN BIOSYNTHESIS CLUSTER-SPECIFIC TRANSCRIPTION REGULATOR ATNN-RELATED"/>
    <property type="match status" value="1"/>
</dbReference>
<evidence type="ECO:0000256" key="2">
    <source>
        <dbReference type="ARBA" id="ARBA00022833"/>
    </source>
</evidence>
<dbReference type="GeneID" id="89925688"/>
<dbReference type="GO" id="GO:0008270">
    <property type="term" value="F:zinc ion binding"/>
    <property type="evidence" value="ECO:0007669"/>
    <property type="project" value="InterPro"/>
</dbReference>
<dbReference type="SMART" id="SM00066">
    <property type="entry name" value="GAL4"/>
    <property type="match status" value="1"/>
</dbReference>
<dbReference type="Gene3D" id="4.10.240.10">
    <property type="entry name" value="Zn(2)-C6 fungal-type DNA-binding domain"/>
    <property type="match status" value="1"/>
</dbReference>
<dbReference type="PROSITE" id="PS50048">
    <property type="entry name" value="ZN2_CY6_FUNGAL_2"/>
    <property type="match status" value="1"/>
</dbReference>
<dbReference type="InterPro" id="IPR021858">
    <property type="entry name" value="Fun_TF"/>
</dbReference>
<reference evidence="8 9" key="1">
    <citation type="submission" date="2023-08" db="EMBL/GenBank/DDBJ databases">
        <title>Black Yeasts Isolated from many extreme environments.</title>
        <authorList>
            <person name="Coleine C."/>
            <person name="Stajich J.E."/>
            <person name="Selbmann L."/>
        </authorList>
    </citation>
    <scope>NUCLEOTIDE SEQUENCE [LARGE SCALE GENOMIC DNA]</scope>
    <source>
        <strain evidence="8 9">CCFEE 5935</strain>
    </source>
</reference>
<keyword evidence="5" id="KW-0804">Transcription</keyword>
<keyword evidence="4" id="KW-0238">DNA-binding</keyword>
<evidence type="ECO:0000313" key="9">
    <source>
        <dbReference type="Proteomes" id="UP001337655"/>
    </source>
</evidence>
<dbReference type="InterPro" id="IPR001138">
    <property type="entry name" value="Zn2Cys6_DnaBD"/>
</dbReference>
<dbReference type="InterPro" id="IPR036864">
    <property type="entry name" value="Zn2-C6_fun-type_DNA-bd_sf"/>
</dbReference>
<evidence type="ECO:0000256" key="1">
    <source>
        <dbReference type="ARBA" id="ARBA00022723"/>
    </source>
</evidence>
<feature type="domain" description="Zn(2)-C6 fungal-type" evidence="7">
    <location>
        <begin position="13"/>
        <end position="41"/>
    </location>
</feature>
<dbReference type="SUPFAM" id="SSF57701">
    <property type="entry name" value="Zn2/Cys6 DNA-binding domain"/>
    <property type="match status" value="1"/>
</dbReference>
<keyword evidence="6" id="KW-0539">Nucleus</keyword>
<dbReference type="GO" id="GO:0000981">
    <property type="term" value="F:DNA-binding transcription factor activity, RNA polymerase II-specific"/>
    <property type="evidence" value="ECO:0007669"/>
    <property type="project" value="InterPro"/>
</dbReference>
<keyword evidence="2" id="KW-0862">Zinc</keyword>
<evidence type="ECO:0000259" key="7">
    <source>
        <dbReference type="PROSITE" id="PS50048"/>
    </source>
</evidence>